<keyword evidence="2" id="KW-0812">Transmembrane</keyword>
<accession>A0A3D9CZI4</accession>
<keyword evidence="4" id="KW-1185">Reference proteome</keyword>
<keyword evidence="1" id="KW-0175">Coiled coil</keyword>
<feature type="coiled-coil region" evidence="1">
    <location>
        <begin position="9"/>
        <end position="53"/>
    </location>
</feature>
<evidence type="ECO:0000313" key="4">
    <source>
        <dbReference type="Proteomes" id="UP000256326"/>
    </source>
</evidence>
<dbReference type="RefSeq" id="WP_116034020.1">
    <property type="nucleotide sequence ID" value="NZ_JBHLVV010000005.1"/>
</dbReference>
<evidence type="ECO:0000256" key="2">
    <source>
        <dbReference type="SAM" id="Phobius"/>
    </source>
</evidence>
<name>A0A3D9CZI4_9FLAO</name>
<dbReference type="EMBL" id="QNUG01000011">
    <property type="protein sequence ID" value="REC71179.1"/>
    <property type="molecule type" value="Genomic_DNA"/>
</dbReference>
<comment type="caution">
    <text evidence="3">The sequence shown here is derived from an EMBL/GenBank/DDBJ whole genome shotgun (WGS) entry which is preliminary data.</text>
</comment>
<feature type="transmembrane region" description="Helical" evidence="2">
    <location>
        <begin position="100"/>
        <end position="119"/>
    </location>
</feature>
<organism evidence="3 4">
    <name type="scientific">Epilithonimonas hispanica</name>
    <dbReference type="NCBI Taxonomy" id="358687"/>
    <lineage>
        <taxon>Bacteria</taxon>
        <taxon>Pseudomonadati</taxon>
        <taxon>Bacteroidota</taxon>
        <taxon>Flavobacteriia</taxon>
        <taxon>Flavobacteriales</taxon>
        <taxon>Weeksellaceae</taxon>
        <taxon>Chryseobacterium group</taxon>
        <taxon>Epilithonimonas</taxon>
    </lineage>
</organism>
<protein>
    <submittedName>
        <fullName evidence="3">Uncharacterized protein</fullName>
    </submittedName>
</protein>
<reference evidence="3 4" key="1">
    <citation type="journal article" date="2006" name="Int. J. Syst. Evol. Microbiol.">
        <title>Chryseobacterium hispanicum sp. nov., isolated from the drinking water distribution system of Sevilla, Spain.</title>
        <authorList>
            <person name="Gallego V."/>
            <person name="Garcia M.T."/>
            <person name="Ventosa A."/>
        </authorList>
    </citation>
    <scope>NUCLEOTIDE SEQUENCE [LARGE SCALE GENOMIC DNA]</scope>
    <source>
        <strain evidence="3 4">KCTC 22104</strain>
    </source>
</reference>
<gene>
    <name evidence="3" type="ORF">DRF58_06505</name>
</gene>
<evidence type="ECO:0000256" key="1">
    <source>
        <dbReference type="SAM" id="Coils"/>
    </source>
</evidence>
<proteinExistence type="predicted"/>
<dbReference type="Proteomes" id="UP000256326">
    <property type="component" value="Unassembled WGS sequence"/>
</dbReference>
<sequence>MDNTEKDGMEILNQVIESCKANIESNEETRASIEDFMNVLSELEQSVSALTNLIDETSGTYKKENEALKKTVSQIPKTITAELSQQSLEAINIFKRKSKFVWGVFGVVFLSFSTILLSGNQALKWYSESIRSKSELRQEILSEFEKDGKQLYPEDNIQQLEHNTKLLQKWIEKNPKEAEKFLRFKDGYEAR</sequence>
<dbReference type="AlphaFoldDB" id="A0A3D9CZI4"/>
<dbReference type="OrthoDB" id="1151400at2"/>
<keyword evidence="2" id="KW-1133">Transmembrane helix</keyword>
<evidence type="ECO:0000313" key="3">
    <source>
        <dbReference type="EMBL" id="REC71179.1"/>
    </source>
</evidence>
<keyword evidence="2" id="KW-0472">Membrane</keyword>